<keyword evidence="1" id="KW-1133">Transmembrane helix</keyword>
<dbReference type="OrthoDB" id="5125372at2"/>
<dbReference type="AlphaFoldDB" id="A0A9E5JP02"/>
<accession>A0A9E5JP02</accession>
<reference evidence="2 3" key="1">
    <citation type="submission" date="2019-06" db="EMBL/GenBank/DDBJ databases">
        <authorList>
            <person name="De-Chao Zhang Q."/>
        </authorList>
    </citation>
    <scope>NUCLEOTIDE SEQUENCE [LARGE SCALE GENOMIC DNA]</scope>
    <source>
        <strain evidence="2 3">KN1116</strain>
    </source>
</reference>
<evidence type="ECO:0000256" key="1">
    <source>
        <dbReference type="SAM" id="Phobius"/>
    </source>
</evidence>
<name>A0A9E5JP02_9MICO</name>
<reference evidence="2 3" key="2">
    <citation type="submission" date="2020-03" db="EMBL/GenBank/DDBJ databases">
        <title>Chryseoglobus sp. isolated from a deep-sea seamount.</title>
        <authorList>
            <person name="Zhang D.-C."/>
        </authorList>
    </citation>
    <scope>NUCLEOTIDE SEQUENCE [LARGE SCALE GENOMIC DNA]</scope>
    <source>
        <strain evidence="2 3">KN1116</strain>
    </source>
</reference>
<proteinExistence type="predicted"/>
<evidence type="ECO:0000313" key="3">
    <source>
        <dbReference type="Proteomes" id="UP000818266"/>
    </source>
</evidence>
<keyword evidence="1" id="KW-0812">Transmembrane</keyword>
<keyword evidence="3" id="KW-1185">Reference proteome</keyword>
<dbReference type="RefSeq" id="WP_152584299.1">
    <property type="nucleotide sequence ID" value="NZ_VIKT02000039.1"/>
</dbReference>
<comment type="caution">
    <text evidence="2">The sequence shown here is derived from an EMBL/GenBank/DDBJ whole genome shotgun (WGS) entry which is preliminary data.</text>
</comment>
<organism evidence="2 3">
    <name type="scientific">Microcella pacifica</name>
    <dbReference type="NCBI Taxonomy" id="2591847"/>
    <lineage>
        <taxon>Bacteria</taxon>
        <taxon>Bacillati</taxon>
        <taxon>Actinomycetota</taxon>
        <taxon>Actinomycetes</taxon>
        <taxon>Micrococcales</taxon>
        <taxon>Microbacteriaceae</taxon>
        <taxon>Microcella</taxon>
    </lineage>
</organism>
<feature type="transmembrane region" description="Helical" evidence="1">
    <location>
        <begin position="43"/>
        <end position="61"/>
    </location>
</feature>
<protein>
    <submittedName>
        <fullName evidence="2">Uncharacterized protein</fullName>
    </submittedName>
</protein>
<feature type="transmembrane region" description="Helical" evidence="1">
    <location>
        <begin position="68"/>
        <end position="89"/>
    </location>
</feature>
<feature type="transmembrane region" description="Helical" evidence="1">
    <location>
        <begin position="109"/>
        <end position="128"/>
    </location>
</feature>
<sequence length="140" mass="14462">MRVLRIALYALTGAGLIVNAVIHLQLAATFDAVAGPLLSQGDLFRIQAAAGILVTVALVIARRAWVAVIAAVIALGGLGMLVLTTLVPLDLTALGLPAIFEPVWYSDKVIAALAQGLAALTAAALVLVERRRRAAVAHTP</sequence>
<keyword evidence="1" id="KW-0472">Membrane</keyword>
<dbReference type="EMBL" id="VIKT02000039">
    <property type="protein sequence ID" value="NHF64150.1"/>
    <property type="molecule type" value="Genomic_DNA"/>
</dbReference>
<gene>
    <name evidence="2" type="ORF">FK219_013050</name>
</gene>
<dbReference type="Proteomes" id="UP000818266">
    <property type="component" value="Unassembled WGS sequence"/>
</dbReference>
<evidence type="ECO:0000313" key="2">
    <source>
        <dbReference type="EMBL" id="NHF64150.1"/>
    </source>
</evidence>